<evidence type="ECO:0000313" key="4">
    <source>
        <dbReference type="Proteomes" id="UP000182486"/>
    </source>
</evidence>
<dbReference type="InterPro" id="IPR000772">
    <property type="entry name" value="Ricin_B_lectin"/>
</dbReference>
<reference evidence="3 4" key="1">
    <citation type="submission" date="2016-09" db="EMBL/GenBank/DDBJ databases">
        <title>Couchioplanes caeruleus draft genome sequence.</title>
        <authorList>
            <person name="Sheehan J."/>
            <person name="Caffrey P."/>
        </authorList>
    </citation>
    <scope>NUCLEOTIDE SEQUENCE [LARGE SCALE GENOMIC DNA]</scope>
    <source>
        <strain evidence="3 4">DSM 43634</strain>
    </source>
</reference>
<dbReference type="EMBL" id="MEIA01000082">
    <property type="protein sequence ID" value="OJF14830.1"/>
    <property type="molecule type" value="Genomic_DNA"/>
</dbReference>
<dbReference type="Gene3D" id="2.60.120.200">
    <property type="match status" value="1"/>
</dbReference>
<evidence type="ECO:0000256" key="1">
    <source>
        <dbReference type="SAM" id="MobiDB-lite"/>
    </source>
</evidence>
<organism evidence="3 4">
    <name type="scientific">Couchioplanes caeruleus subsp. caeruleus</name>
    <dbReference type="NCBI Taxonomy" id="56427"/>
    <lineage>
        <taxon>Bacteria</taxon>
        <taxon>Bacillati</taxon>
        <taxon>Actinomycetota</taxon>
        <taxon>Actinomycetes</taxon>
        <taxon>Micromonosporales</taxon>
        <taxon>Micromonosporaceae</taxon>
        <taxon>Couchioplanes</taxon>
    </lineage>
</organism>
<evidence type="ECO:0000313" key="3">
    <source>
        <dbReference type="EMBL" id="OJF14830.1"/>
    </source>
</evidence>
<dbReference type="InterPro" id="IPR035992">
    <property type="entry name" value="Ricin_B-like_lectins"/>
</dbReference>
<dbReference type="Pfam" id="PF13385">
    <property type="entry name" value="Laminin_G_3"/>
    <property type="match status" value="1"/>
</dbReference>
<dbReference type="SMART" id="SM00458">
    <property type="entry name" value="RICIN"/>
    <property type="match status" value="2"/>
</dbReference>
<dbReference type="AlphaFoldDB" id="A0A1K0GR01"/>
<sequence>MPSPDGIQGNPEGGDVKFRNIRVRVDRAATRYGSITGNGLCFDVINAGKVAGTQLKAITCKADPAQKFTLPGDGTLRIFGLCVDVLGAQRTSTTRFLQLAVCNNTAAQQFVPRTDGTLFNPGQGTCIDDPLNDTDPLYSGTCHGRSNQQWAMPDPRARFGAVIGREGKCLDVVNATAAPGAAVQSIACKAHGAQQITLPGDGTLRVFGLCLDTNGPIRTGTIRWAQTQTCNGGATQQWVQRSDGTLFAPNIGMCLDEHLTEFRLFTGTCHGRSNQQWAIPASGVEGTVVVNTAAHLVSAWSADENAGTTLRDSTGNARTATLKGGTAWTTGRSGSAVSFNGTTGEANTAFTALQTDRSYSVSAWVKASKTAGFPAAVSQEGSQRSAFMLRAAPDPEQWEFTVSTNSGGGEHTRVGSGAGTVTLERWTHLVGVYDATAGKAYCTSTASSRAARPCRSCGTPADQSLWAESAGTTRTPTSGRERSATYASTKEC</sequence>
<accession>A0A1K0GR01</accession>
<dbReference type="Gene3D" id="2.80.10.50">
    <property type="match status" value="2"/>
</dbReference>
<protein>
    <recommendedName>
        <fullName evidence="2">Ricin B lectin domain-containing protein</fullName>
    </recommendedName>
</protein>
<feature type="domain" description="Ricin B lectin" evidence="2">
    <location>
        <begin position="30"/>
        <end position="153"/>
    </location>
</feature>
<dbReference type="SUPFAM" id="SSF50370">
    <property type="entry name" value="Ricin B-like lectins"/>
    <property type="match status" value="2"/>
</dbReference>
<feature type="region of interest" description="Disordered" evidence="1">
    <location>
        <begin position="467"/>
        <end position="492"/>
    </location>
</feature>
<evidence type="ECO:0000259" key="2">
    <source>
        <dbReference type="SMART" id="SM00458"/>
    </source>
</evidence>
<gene>
    <name evidence="3" type="ORF">BG844_07745</name>
</gene>
<dbReference type="Proteomes" id="UP000182486">
    <property type="component" value="Unassembled WGS sequence"/>
</dbReference>
<dbReference type="SUPFAM" id="SSF49899">
    <property type="entry name" value="Concanavalin A-like lectins/glucanases"/>
    <property type="match status" value="1"/>
</dbReference>
<proteinExistence type="predicted"/>
<keyword evidence="4" id="KW-1185">Reference proteome</keyword>
<feature type="domain" description="Ricin B lectin" evidence="2">
    <location>
        <begin position="158"/>
        <end position="280"/>
    </location>
</feature>
<comment type="caution">
    <text evidence="3">The sequence shown here is derived from an EMBL/GenBank/DDBJ whole genome shotgun (WGS) entry which is preliminary data.</text>
</comment>
<name>A0A1K0GR01_9ACTN</name>
<dbReference type="InterPro" id="IPR013320">
    <property type="entry name" value="ConA-like_dom_sf"/>
</dbReference>
<dbReference type="PROSITE" id="PS50231">
    <property type="entry name" value="RICIN_B_LECTIN"/>
    <property type="match status" value="2"/>
</dbReference>
<dbReference type="Pfam" id="PF00652">
    <property type="entry name" value="Ricin_B_lectin"/>
    <property type="match status" value="2"/>
</dbReference>